<feature type="compositionally biased region" description="Low complexity" evidence="1">
    <location>
        <begin position="486"/>
        <end position="497"/>
    </location>
</feature>
<sequence>MAGMERTLSSKRSGAGAALVPSGMTERQMLAMALEESRRAAVAAKHNAMQEEEGGSSDESSSDDESSAGGARARGGGRPQQQQQQQRGAGDSKPAKRRRPRQQPAGNAKEGKAAGTPRKRARVEPTEFRTATSSENSKASRTTQQLLDLGGSVRGSLEGSLTAADVAAAAGQRRGDSADSEHNSISGGSGQNLLQDDMELGKVKQEASSEGAGESGGSEQQRPGSAAPDQDVAGKLDARTIAEMARKRRERFGTSCEPATTHKPAPKPLRRAPSGVALPQKLGSSLSGAQLEVVARSRSSLAALVESDLFPDTPRRGAAASKTATPAVTPMLVSAEAAARESSAREVTEDQKPSLCGSAAAAVAADSGASPVRTPSPVAGSPRSLQGSELHDSDLAGDVTAKLGDVKREDTADAQQGTGPQAATCGEQPPAPKQPKQRTKPGPSPKQPRLSALQVLRDSPDSAMLDPLVKAERTPAHGPRKGRAGSGANRAARSISRTPSRNLRWASTHLSSPAGGLGRRLRSAVVEEFKHNTDASDPFAWQPQTPARARASALLAACAVLAAQDKQLSAPEALSPRPTGQQPPELCPVEQQRQQQRQQEEMDAASAMEVDLELSAEEPATPPGSPSCERAKPPADAFTTPARQMLRGSSVEFPALEPGASPAPTPVLCMPAGKWRPLWKKLLPLCLDFQGPSEQQAEESCGPGAPSAGATPAPARQHSFTATLPSPARVHVADAAAQVCAAFKGRHGLEGRRLELSSSCTADEPGVWRPEASAAAQNAAPFQGSRLGKALAACYGRSRSNGAVAAFSGGCAGLRAPYTQARNTPAWRSAAISRSGSAGSSCGLSVNPHLARQRTQRNLQNTWDDLLARQALEACTAEALVAWAKPDEASA</sequence>
<name>A0ABR2Z0I8_9CHLO</name>
<evidence type="ECO:0000313" key="2">
    <source>
        <dbReference type="EMBL" id="KAK9917432.1"/>
    </source>
</evidence>
<feature type="compositionally biased region" description="Low complexity" evidence="1">
    <location>
        <begin position="702"/>
        <end position="715"/>
    </location>
</feature>
<evidence type="ECO:0000313" key="3">
    <source>
        <dbReference type="Proteomes" id="UP001491310"/>
    </source>
</evidence>
<gene>
    <name evidence="2" type="ORF">WJX75_004322</name>
</gene>
<feature type="compositionally biased region" description="Polar residues" evidence="1">
    <location>
        <begin position="129"/>
        <end position="146"/>
    </location>
</feature>
<feature type="region of interest" description="Disordered" evidence="1">
    <location>
        <begin position="335"/>
        <end position="452"/>
    </location>
</feature>
<dbReference type="Proteomes" id="UP001491310">
    <property type="component" value="Unassembled WGS sequence"/>
</dbReference>
<accession>A0ABR2Z0I8</accession>
<dbReference type="EMBL" id="JALJOT010000002">
    <property type="protein sequence ID" value="KAK9917432.1"/>
    <property type="molecule type" value="Genomic_DNA"/>
</dbReference>
<comment type="caution">
    <text evidence="2">The sequence shown here is derived from an EMBL/GenBank/DDBJ whole genome shotgun (WGS) entry which is preliminary data.</text>
</comment>
<feature type="compositionally biased region" description="Low complexity" evidence="1">
    <location>
        <begin position="79"/>
        <end position="89"/>
    </location>
</feature>
<feature type="compositionally biased region" description="Basic and acidic residues" evidence="1">
    <location>
        <begin position="338"/>
        <end position="352"/>
    </location>
</feature>
<proteinExistence type="predicted"/>
<feature type="compositionally biased region" description="Basic and acidic residues" evidence="1">
    <location>
        <begin position="173"/>
        <end position="182"/>
    </location>
</feature>
<feature type="compositionally biased region" description="Polar residues" evidence="1">
    <location>
        <begin position="183"/>
        <end position="194"/>
    </location>
</feature>
<keyword evidence="3" id="KW-1185">Reference proteome</keyword>
<organism evidence="2 3">
    <name type="scientific">Coccomyxa subellipsoidea</name>
    <dbReference type="NCBI Taxonomy" id="248742"/>
    <lineage>
        <taxon>Eukaryota</taxon>
        <taxon>Viridiplantae</taxon>
        <taxon>Chlorophyta</taxon>
        <taxon>core chlorophytes</taxon>
        <taxon>Trebouxiophyceae</taxon>
        <taxon>Trebouxiophyceae incertae sedis</taxon>
        <taxon>Coccomyxaceae</taxon>
        <taxon>Coccomyxa</taxon>
    </lineage>
</organism>
<evidence type="ECO:0000256" key="1">
    <source>
        <dbReference type="SAM" id="MobiDB-lite"/>
    </source>
</evidence>
<reference evidence="2 3" key="1">
    <citation type="journal article" date="2024" name="Nat. Commun.">
        <title>Phylogenomics reveals the evolutionary origins of lichenization in chlorophyte algae.</title>
        <authorList>
            <person name="Puginier C."/>
            <person name="Libourel C."/>
            <person name="Otte J."/>
            <person name="Skaloud P."/>
            <person name="Haon M."/>
            <person name="Grisel S."/>
            <person name="Petersen M."/>
            <person name="Berrin J.G."/>
            <person name="Delaux P.M."/>
            <person name="Dal Grande F."/>
            <person name="Keller J."/>
        </authorList>
    </citation>
    <scope>NUCLEOTIDE SEQUENCE [LARGE SCALE GENOMIC DNA]</scope>
    <source>
        <strain evidence="2 3">SAG 216-7</strain>
    </source>
</reference>
<feature type="region of interest" description="Disordered" evidence="1">
    <location>
        <begin position="570"/>
        <end position="635"/>
    </location>
</feature>
<feature type="region of interest" description="Disordered" evidence="1">
    <location>
        <begin position="470"/>
        <end position="499"/>
    </location>
</feature>
<protein>
    <submittedName>
        <fullName evidence="2">Uncharacterized protein</fullName>
    </submittedName>
</protein>
<feature type="region of interest" description="Disordered" evidence="1">
    <location>
        <begin position="694"/>
        <end position="718"/>
    </location>
</feature>
<feature type="region of interest" description="Disordered" evidence="1">
    <location>
        <begin position="1"/>
        <end position="281"/>
    </location>
</feature>
<feature type="compositionally biased region" description="Acidic residues" evidence="1">
    <location>
        <begin position="50"/>
        <end position="66"/>
    </location>
</feature>
<feature type="compositionally biased region" description="Low complexity" evidence="1">
    <location>
        <begin position="358"/>
        <end position="370"/>
    </location>
</feature>